<organism evidence="2 3">
    <name type="scientific">Carpediemonas membranifera</name>
    <dbReference type="NCBI Taxonomy" id="201153"/>
    <lineage>
        <taxon>Eukaryota</taxon>
        <taxon>Metamonada</taxon>
        <taxon>Carpediemonas-like organisms</taxon>
        <taxon>Carpediemonas</taxon>
    </lineage>
</organism>
<accession>A0A8J6DXN0</accession>
<feature type="region of interest" description="Disordered" evidence="1">
    <location>
        <begin position="280"/>
        <end position="315"/>
    </location>
</feature>
<keyword evidence="3" id="KW-1185">Reference proteome</keyword>
<gene>
    <name evidence="2" type="ORF">J8273_7915</name>
</gene>
<dbReference type="AlphaFoldDB" id="A0A8J6DXN0"/>
<evidence type="ECO:0000313" key="2">
    <source>
        <dbReference type="EMBL" id="KAG9390564.1"/>
    </source>
</evidence>
<protein>
    <submittedName>
        <fullName evidence="2">Uncharacterized protein</fullName>
    </submittedName>
</protein>
<sequence length="382" mass="42723">MPGARSKFDLISTMLQGDGKRHVRPSSVWQLDGLSLRESRLVGLPLQDIVRFLKTISEYIHEHGSARIDWSKIGPQFNLDAETAHAVWRVIAYEWKGEVPQTDIPSPFDKGLDVPSELEDTQFIPAREVLFPVQERVVPVRVAGANEDGDGEPQPRRKRWLTPEDRVLLKACYRALGSNDEVCKKVFFTKYDTPDDARKKTKEFMDSIDMDALFAKHFTKDSGRTIAQLNARLAFMRRKAVQMKDVIGTIMGIATMEDFKTILDTIPDVVTALKLPGMTGVADPNSAESRPVQVQPAPQQKKPKPAPTHTPPVQVARPVPTAVPIQPYGDVSVVAEPQQGYAPAVAGLGGQFHGTRQLTPQQQAMMFQQTMQQQQFHQVRKQ</sequence>
<proteinExistence type="predicted"/>
<name>A0A8J6DXN0_9EUKA</name>
<dbReference type="Proteomes" id="UP000717585">
    <property type="component" value="Unassembled WGS sequence"/>
</dbReference>
<dbReference type="EMBL" id="JAHDYR010000064">
    <property type="protein sequence ID" value="KAG9390564.1"/>
    <property type="molecule type" value="Genomic_DNA"/>
</dbReference>
<reference evidence="2" key="1">
    <citation type="submission" date="2021-05" db="EMBL/GenBank/DDBJ databases">
        <title>A free-living protist that lacks canonical eukaryotic 1 DNA replication and segregation systems.</title>
        <authorList>
            <person name="Salas-Leiva D.E."/>
            <person name="Tromer E.C."/>
            <person name="Curtis B.A."/>
            <person name="Jerlstrom-Hultqvist J."/>
            <person name="Kolisko M."/>
            <person name="Yi Z."/>
            <person name="Salas-Leiva J.S."/>
            <person name="Gallot-Lavallee L."/>
            <person name="Kops G.J.P.L."/>
            <person name="Archibald J.M."/>
            <person name="Simpson A.G.B."/>
            <person name="Roger A.J."/>
        </authorList>
    </citation>
    <scope>NUCLEOTIDE SEQUENCE</scope>
    <source>
        <strain evidence="2">BICM</strain>
    </source>
</reference>
<feature type="compositionally biased region" description="Low complexity" evidence="1">
    <location>
        <begin position="291"/>
        <end position="300"/>
    </location>
</feature>
<evidence type="ECO:0000313" key="3">
    <source>
        <dbReference type="Proteomes" id="UP000717585"/>
    </source>
</evidence>
<comment type="caution">
    <text evidence="2">The sequence shown here is derived from an EMBL/GenBank/DDBJ whole genome shotgun (WGS) entry which is preliminary data.</text>
</comment>
<evidence type="ECO:0000256" key="1">
    <source>
        <dbReference type="SAM" id="MobiDB-lite"/>
    </source>
</evidence>